<proteinExistence type="predicted"/>
<evidence type="ECO:0000313" key="2">
    <source>
        <dbReference type="EMBL" id="KAG7086956.1"/>
    </source>
</evidence>
<comment type="caution">
    <text evidence="2">The sequence shown here is derived from an EMBL/GenBank/DDBJ whole genome shotgun (WGS) entry which is preliminary data.</text>
</comment>
<feature type="signal peptide" evidence="1">
    <location>
        <begin position="1"/>
        <end position="22"/>
    </location>
</feature>
<dbReference type="RefSeq" id="XP_043003427.1">
    <property type="nucleotide sequence ID" value="XM_043159821.1"/>
</dbReference>
<sequence length="290" mass="31398">MVNVLSLSSLAFLPLVFLSVYAENDWKTPCLNGVCQYSFTGSSSGTVKIRGSPDAITDITTAAGWEILSCSSDALAQDIRLVCQGDENSESGCAHLYQNIGAEGKIVRLPENCGKSAFARVSKAWVSEDQSIPATVAKRLVRRDGAPPIVKALRLDTDFAAADTLGPVNITIQGTNFDDADVEGVKPTAGPQRRRRSRFRLFKRRNTNNLFGIDKNKIDFNKTVDLPPFSLTKNANLLDAKVSCPNLDAGIKVGVDSDRSAQVSIGAVTTGIFQDTMQRNWGILLPMMLL</sequence>
<gene>
    <name evidence="2" type="ORF">E1B28_002873</name>
</gene>
<name>A0A9P7UNI2_9AGAR</name>
<organism evidence="2 3">
    <name type="scientific">Marasmius oreades</name>
    <name type="common">fairy-ring Marasmius</name>
    <dbReference type="NCBI Taxonomy" id="181124"/>
    <lineage>
        <taxon>Eukaryota</taxon>
        <taxon>Fungi</taxon>
        <taxon>Dikarya</taxon>
        <taxon>Basidiomycota</taxon>
        <taxon>Agaricomycotina</taxon>
        <taxon>Agaricomycetes</taxon>
        <taxon>Agaricomycetidae</taxon>
        <taxon>Agaricales</taxon>
        <taxon>Marasmiineae</taxon>
        <taxon>Marasmiaceae</taxon>
        <taxon>Marasmius</taxon>
    </lineage>
</organism>
<accession>A0A9P7UNI2</accession>
<dbReference type="KEGG" id="more:E1B28_002873"/>
<dbReference type="EMBL" id="CM032190">
    <property type="protein sequence ID" value="KAG7086956.1"/>
    <property type="molecule type" value="Genomic_DNA"/>
</dbReference>
<dbReference type="AlphaFoldDB" id="A0A9P7UNI2"/>
<evidence type="ECO:0000256" key="1">
    <source>
        <dbReference type="SAM" id="SignalP"/>
    </source>
</evidence>
<evidence type="ECO:0000313" key="3">
    <source>
        <dbReference type="Proteomes" id="UP001049176"/>
    </source>
</evidence>
<protein>
    <submittedName>
        <fullName evidence="2">Uncharacterized protein</fullName>
    </submittedName>
</protein>
<keyword evidence="3" id="KW-1185">Reference proteome</keyword>
<feature type="chain" id="PRO_5040509861" evidence="1">
    <location>
        <begin position="23"/>
        <end position="290"/>
    </location>
</feature>
<dbReference type="OrthoDB" id="73875at2759"/>
<dbReference type="GeneID" id="66071949"/>
<dbReference type="Proteomes" id="UP001049176">
    <property type="component" value="Chromosome 10"/>
</dbReference>
<reference evidence="2" key="1">
    <citation type="journal article" date="2021" name="Genome Biol. Evol.">
        <title>The assembled and annotated genome of the fairy-ring fungus Marasmius oreades.</title>
        <authorList>
            <person name="Hiltunen M."/>
            <person name="Ament-Velasquez S.L."/>
            <person name="Johannesson H."/>
        </authorList>
    </citation>
    <scope>NUCLEOTIDE SEQUENCE</scope>
    <source>
        <strain evidence="2">03SP1</strain>
    </source>
</reference>
<keyword evidence="1" id="KW-0732">Signal</keyword>